<evidence type="ECO:0008006" key="3">
    <source>
        <dbReference type="Google" id="ProtNLM"/>
    </source>
</evidence>
<dbReference type="Gene3D" id="2.60.40.10">
    <property type="entry name" value="Immunoglobulins"/>
    <property type="match status" value="2"/>
</dbReference>
<dbReference type="Proteomes" id="UP000706525">
    <property type="component" value="Unassembled WGS sequence"/>
</dbReference>
<dbReference type="InterPro" id="IPR013783">
    <property type="entry name" value="Ig-like_fold"/>
</dbReference>
<comment type="caution">
    <text evidence="1">The sequence shown here is derived from an EMBL/GenBank/DDBJ whole genome shotgun (WGS) entry which is preliminary data.</text>
</comment>
<evidence type="ECO:0000313" key="1">
    <source>
        <dbReference type="EMBL" id="CAG9167090.1"/>
    </source>
</evidence>
<dbReference type="SUPFAM" id="SSF55486">
    <property type="entry name" value="Metalloproteases ('zincins'), catalytic domain"/>
    <property type="match status" value="1"/>
</dbReference>
<keyword evidence="2" id="KW-1185">Reference proteome</keyword>
<proteinExistence type="predicted"/>
<gene>
    <name evidence="1" type="ORF">LMG32289_01288</name>
</gene>
<evidence type="ECO:0000313" key="2">
    <source>
        <dbReference type="Proteomes" id="UP000706525"/>
    </source>
</evidence>
<name>A0ABM8WI60_9BURK</name>
<dbReference type="InterPro" id="IPR014756">
    <property type="entry name" value="Ig_E-set"/>
</dbReference>
<organism evidence="1 2">
    <name type="scientific">Cupriavidus pampae</name>
    <dbReference type="NCBI Taxonomy" id="659251"/>
    <lineage>
        <taxon>Bacteria</taxon>
        <taxon>Pseudomonadati</taxon>
        <taxon>Pseudomonadota</taxon>
        <taxon>Betaproteobacteria</taxon>
        <taxon>Burkholderiales</taxon>
        <taxon>Burkholderiaceae</taxon>
        <taxon>Cupriavidus</taxon>
    </lineage>
</organism>
<dbReference type="EMBL" id="CAJZAG010000002">
    <property type="protein sequence ID" value="CAG9167090.1"/>
    <property type="molecule type" value="Genomic_DNA"/>
</dbReference>
<accession>A0ABM8WI60</accession>
<sequence>MSGSYTAGRRGCNVVALVIFLLQGCGGDDGPAAPPPPAASLSAPTLPGVPASVPLRVDAFEPAIAREGDVIALRGSGFTRDTKVRWGNELFNAKFESATGITFELPRNDLDADVTGTVEAVREDGAKAAASTSLTLEAVPTVTSMDKSDVEAGDVVRISGRGLQRVTQVDMTGTNATVSDAASDGTWLDVVVPEDASDGAIELWDARKRSYSAGHVAVRKPSLPLTIDDVQIGQTHLYSVGRGQKYPYMRLVSGKPTLVTVRLKGAPGAGKLWPRVRLGVANDFSGTRWFEMKGPAMLGAGAVAANDFANNYTLELDSSWMQRGFKLGVEAHDRRSPSKVSRVSYMAGTGIHPRTFMRVHVVNLVPDGTRPIAPDFAVLERALREQFPLSDVQFVRHPRQVRLAGKPFLGNEEEWLMALEKERVASAGAFSDFFVGFSPTLGSGLAFMPGRSAVMPAQWISATGDHPENVMMHELGHNLGRDHTWEDPRFPYWRNGVRATQPFEEGALAGGPWRFTRSGLFNPLAYHDIMSYNQPMSIADYTYAGVLSLMPAQIRPSSAFLAPVAPGAVACEASACADSATMAIHVSGAINDNNGTARLDPLVAMPVASETVPLIASAPRGSAELEVRASTGTYRFALQLARVDHAMPGHSTVFSATIPAMRGIESVRVVHEGKTLATMLAAPESGVTVPAATAPDAAAVRTAWGSYRIDGRTLRLQWDARRYPWSSAWARVDGRMVPIAVAQVGGALDGEADARATEYIVTFSDGLNNEVHRISR</sequence>
<protein>
    <recommendedName>
        <fullName evidence="3">IPT/TIG domain-containing protein</fullName>
    </recommendedName>
</protein>
<dbReference type="SUPFAM" id="SSF81296">
    <property type="entry name" value="E set domains"/>
    <property type="match status" value="1"/>
</dbReference>
<reference evidence="1 2" key="1">
    <citation type="submission" date="2021-08" db="EMBL/GenBank/DDBJ databases">
        <authorList>
            <person name="Peeters C."/>
        </authorList>
    </citation>
    <scope>NUCLEOTIDE SEQUENCE [LARGE SCALE GENOMIC DNA]</scope>
    <source>
        <strain evidence="1 2">LMG 32289</strain>
    </source>
</reference>